<keyword evidence="2" id="KW-1185">Reference proteome</keyword>
<reference evidence="2" key="1">
    <citation type="journal article" date="2019" name="Int. J. Syst. Evol. Microbiol.">
        <title>The Global Catalogue of Microorganisms (GCM) 10K type strain sequencing project: providing services to taxonomists for standard genome sequencing and annotation.</title>
        <authorList>
            <consortium name="The Broad Institute Genomics Platform"/>
            <consortium name="The Broad Institute Genome Sequencing Center for Infectious Disease"/>
            <person name="Wu L."/>
            <person name="Ma J."/>
        </authorList>
    </citation>
    <scope>NUCLEOTIDE SEQUENCE [LARGE SCALE GENOMIC DNA]</scope>
    <source>
        <strain evidence="2">JCM 17805</strain>
    </source>
</reference>
<evidence type="ECO:0000313" key="2">
    <source>
        <dbReference type="Proteomes" id="UP001500604"/>
    </source>
</evidence>
<gene>
    <name evidence="1" type="ORF">GCM10023116_18650</name>
</gene>
<name>A0ABP8V1E9_9GAMM</name>
<accession>A0ABP8V1E9</accession>
<dbReference type="RefSeq" id="WP_345195483.1">
    <property type="nucleotide sequence ID" value="NZ_BAABFL010000135.1"/>
</dbReference>
<dbReference type="EMBL" id="BAABFL010000135">
    <property type="protein sequence ID" value="GAA4649591.1"/>
    <property type="molecule type" value="Genomic_DNA"/>
</dbReference>
<organism evidence="1 2">
    <name type="scientific">Kistimonas scapharcae</name>
    <dbReference type="NCBI Taxonomy" id="1036133"/>
    <lineage>
        <taxon>Bacteria</taxon>
        <taxon>Pseudomonadati</taxon>
        <taxon>Pseudomonadota</taxon>
        <taxon>Gammaproteobacteria</taxon>
        <taxon>Oceanospirillales</taxon>
        <taxon>Endozoicomonadaceae</taxon>
        <taxon>Kistimonas</taxon>
    </lineage>
</organism>
<proteinExistence type="predicted"/>
<evidence type="ECO:0000313" key="1">
    <source>
        <dbReference type="EMBL" id="GAA4649591.1"/>
    </source>
</evidence>
<protein>
    <submittedName>
        <fullName evidence="1">Uncharacterized protein</fullName>
    </submittedName>
</protein>
<dbReference type="Proteomes" id="UP001500604">
    <property type="component" value="Unassembled WGS sequence"/>
</dbReference>
<comment type="caution">
    <text evidence="1">The sequence shown here is derived from an EMBL/GenBank/DDBJ whole genome shotgun (WGS) entry which is preliminary data.</text>
</comment>
<sequence>MQIEHKRDRHFMDFLRAHLPSTLESPATKPTFAANVKVDIVDNQTLSTPLSPAPSSNVASKTISDFEQVLQLLDENRYDQIRLKQEEEEHVDSLKSPRFQHYGYDGNTYVSDEGVVDTEGKGVKCARHFAKGEKVGDYEGELVYRIPDHLDHSRPKKYLITTVAQPA</sequence>